<keyword evidence="4" id="KW-1015">Disulfide bond</keyword>
<feature type="domain" description="Thioredoxin" evidence="5">
    <location>
        <begin position="46"/>
        <end position="218"/>
    </location>
</feature>
<dbReference type="PANTHER" id="PTHR12151:SF25">
    <property type="entry name" value="LINALOOL DEHYDRATASE_ISOMERASE DOMAIN-CONTAINING PROTEIN"/>
    <property type="match status" value="1"/>
</dbReference>
<comment type="similarity">
    <text evidence="1">Belongs to the SCO1/2 family.</text>
</comment>
<protein>
    <submittedName>
        <fullName evidence="6">SCO family protein</fullName>
    </submittedName>
</protein>
<accession>A0A7D5TE71</accession>
<dbReference type="KEGG" id="hrr:HZS55_17595"/>
<keyword evidence="7" id="KW-1185">Reference proteome</keyword>
<evidence type="ECO:0000259" key="5">
    <source>
        <dbReference type="PROSITE" id="PS51352"/>
    </source>
</evidence>
<dbReference type="Proteomes" id="UP000509667">
    <property type="component" value="Chromosome"/>
</dbReference>
<dbReference type="InterPro" id="IPR036249">
    <property type="entry name" value="Thioredoxin-like_sf"/>
</dbReference>
<feature type="disulfide bond" description="Redox-active" evidence="4">
    <location>
        <begin position="84"/>
        <end position="88"/>
    </location>
</feature>
<dbReference type="PROSITE" id="PS51352">
    <property type="entry name" value="THIOREDOXIN_2"/>
    <property type="match status" value="1"/>
</dbReference>
<dbReference type="InterPro" id="IPR003782">
    <property type="entry name" value="SCO1/SenC"/>
</dbReference>
<evidence type="ECO:0000313" key="6">
    <source>
        <dbReference type="EMBL" id="QLH78996.1"/>
    </source>
</evidence>
<dbReference type="OrthoDB" id="27579at2157"/>
<dbReference type="GeneID" id="56079716"/>
<feature type="binding site" evidence="3">
    <location>
        <position position="84"/>
    </location>
    <ligand>
        <name>Cu cation</name>
        <dbReference type="ChEBI" id="CHEBI:23378"/>
    </ligand>
</feature>
<organism evidence="6 7">
    <name type="scientific">Halosimplex rubrum</name>
    <dbReference type="NCBI Taxonomy" id="869889"/>
    <lineage>
        <taxon>Archaea</taxon>
        <taxon>Methanobacteriati</taxon>
        <taxon>Methanobacteriota</taxon>
        <taxon>Stenosarchaea group</taxon>
        <taxon>Halobacteria</taxon>
        <taxon>Halobacteriales</taxon>
        <taxon>Haloarculaceae</taxon>
        <taxon>Halosimplex</taxon>
    </lineage>
</organism>
<keyword evidence="3" id="KW-0479">Metal-binding</keyword>
<gene>
    <name evidence="6" type="ORF">HZS55_17595</name>
</gene>
<keyword evidence="2 3" id="KW-0186">Copper</keyword>
<evidence type="ECO:0000313" key="7">
    <source>
        <dbReference type="Proteomes" id="UP000509667"/>
    </source>
</evidence>
<evidence type="ECO:0000256" key="2">
    <source>
        <dbReference type="ARBA" id="ARBA00023008"/>
    </source>
</evidence>
<evidence type="ECO:0000256" key="1">
    <source>
        <dbReference type="ARBA" id="ARBA00010996"/>
    </source>
</evidence>
<dbReference type="PROSITE" id="PS51257">
    <property type="entry name" value="PROKAR_LIPOPROTEIN"/>
    <property type="match status" value="1"/>
</dbReference>
<evidence type="ECO:0000256" key="4">
    <source>
        <dbReference type="PIRSR" id="PIRSR603782-2"/>
    </source>
</evidence>
<dbReference type="AlphaFoldDB" id="A0A7D5TE71"/>
<dbReference type="SUPFAM" id="SSF52833">
    <property type="entry name" value="Thioredoxin-like"/>
    <property type="match status" value="1"/>
</dbReference>
<name>A0A7D5TE71_9EURY</name>
<dbReference type="RefSeq" id="WP_179908873.1">
    <property type="nucleotide sequence ID" value="NZ_CP058910.1"/>
</dbReference>
<dbReference type="InterPro" id="IPR013766">
    <property type="entry name" value="Thioredoxin_domain"/>
</dbReference>
<dbReference type="Gene3D" id="3.40.30.10">
    <property type="entry name" value="Glutaredoxin"/>
    <property type="match status" value="1"/>
</dbReference>
<feature type="binding site" evidence="3">
    <location>
        <position position="88"/>
    </location>
    <ligand>
        <name>Cu cation</name>
        <dbReference type="ChEBI" id="CHEBI:23378"/>
    </ligand>
</feature>
<evidence type="ECO:0000256" key="3">
    <source>
        <dbReference type="PIRSR" id="PIRSR603782-1"/>
    </source>
</evidence>
<dbReference type="EMBL" id="CP058910">
    <property type="protein sequence ID" value="QLH78996.1"/>
    <property type="molecule type" value="Genomic_DNA"/>
</dbReference>
<dbReference type="PANTHER" id="PTHR12151">
    <property type="entry name" value="ELECTRON TRANSPORT PROTIN SCO1/SENC FAMILY MEMBER"/>
    <property type="match status" value="1"/>
</dbReference>
<reference evidence="6 7" key="1">
    <citation type="submission" date="2020-07" db="EMBL/GenBank/DDBJ databases">
        <title>Halosimplex pelagicum sp. nov. and Halosimplex rubrum sp. nov., isolated from salted brown alga Laminaria, and emended description of the genus Halosimplex.</title>
        <authorList>
            <person name="Cui H."/>
        </authorList>
    </citation>
    <scope>NUCLEOTIDE SEQUENCE [LARGE SCALE GENOMIC DNA]</scope>
    <source>
        <strain evidence="6 7">R27</strain>
    </source>
</reference>
<dbReference type="GO" id="GO:0046872">
    <property type="term" value="F:metal ion binding"/>
    <property type="evidence" value="ECO:0007669"/>
    <property type="project" value="UniProtKB-KW"/>
</dbReference>
<sequence length="219" mass="23920">MNRREYLAGLSTAVVGGVAGCAGGGNPDVVLPEPDRQFESADLPYPAWGERVPDVTLPAVHAEGEVRLRGVGRPALLTFFYSHCRTVCPVLVGTLRNVQTHALNRGYGDAARFYPVTFDPARDDADRLRTYAGERNVALGAGNWQFLRPTSAERAERVVAEAFGVAFERTAAPEMDGYMFTHTPMTTLVNADGYVERAYRTKSPDSDRLIDDLAAVREA</sequence>
<dbReference type="CDD" id="cd02968">
    <property type="entry name" value="SCO"/>
    <property type="match status" value="1"/>
</dbReference>
<feature type="binding site" evidence="3">
    <location>
        <position position="182"/>
    </location>
    <ligand>
        <name>Cu cation</name>
        <dbReference type="ChEBI" id="CHEBI:23378"/>
    </ligand>
</feature>
<proteinExistence type="inferred from homology"/>
<dbReference type="Pfam" id="PF02630">
    <property type="entry name" value="SCO1-SenC"/>
    <property type="match status" value="1"/>
</dbReference>